<reference evidence="2 3" key="1">
    <citation type="submission" date="2020-02" db="EMBL/GenBank/DDBJ databases">
        <title>Whole-genome analyses of novel actinobacteria.</title>
        <authorList>
            <person name="Sahin N."/>
            <person name="Tokatli A."/>
        </authorList>
    </citation>
    <scope>NUCLEOTIDE SEQUENCE [LARGE SCALE GENOMIC DNA]</scope>
    <source>
        <strain evidence="2 3">YC419</strain>
    </source>
</reference>
<name>A0ABX0E5L7_9ACTN</name>
<gene>
    <name evidence="2" type="ORF">G6048_48125</name>
</gene>
<dbReference type="Proteomes" id="UP001518140">
    <property type="component" value="Unassembled WGS sequence"/>
</dbReference>
<protein>
    <submittedName>
        <fullName evidence="2">Uncharacterized protein</fullName>
    </submittedName>
</protein>
<accession>A0ABX0E5L7</accession>
<organism evidence="2 3">
    <name type="scientific">Streptomyces ureilyticus</name>
    <dbReference type="NCBI Taxonomy" id="1775131"/>
    <lineage>
        <taxon>Bacteria</taxon>
        <taxon>Bacillati</taxon>
        <taxon>Actinomycetota</taxon>
        <taxon>Actinomycetes</taxon>
        <taxon>Kitasatosporales</taxon>
        <taxon>Streptomycetaceae</taxon>
        <taxon>Streptomyces</taxon>
    </lineage>
</organism>
<keyword evidence="3" id="KW-1185">Reference proteome</keyword>
<feature type="region of interest" description="Disordered" evidence="1">
    <location>
        <begin position="110"/>
        <end position="131"/>
    </location>
</feature>
<evidence type="ECO:0000313" key="3">
    <source>
        <dbReference type="Proteomes" id="UP001518140"/>
    </source>
</evidence>
<comment type="caution">
    <text evidence="2">The sequence shown here is derived from an EMBL/GenBank/DDBJ whole genome shotgun (WGS) entry which is preliminary data.</text>
</comment>
<dbReference type="RefSeq" id="WP_165345900.1">
    <property type="nucleotide sequence ID" value="NZ_JAAKZX010000460.1"/>
</dbReference>
<proteinExistence type="predicted"/>
<dbReference type="EMBL" id="JAAKZX010000460">
    <property type="protein sequence ID" value="NGO49495.1"/>
    <property type="molecule type" value="Genomic_DNA"/>
</dbReference>
<sequence length="131" mass="14271">MPRPRQRTYADYLTDDIGRQLSNFTEYLAQPGLSPEATTRALARVLDPEEGLLGRFTSLVATASAFAKNQAERGALPAEVWLALGRAANELDSLGLDLDEHADTLKQFSARPAATTAQPPVAAPLVVRRRR</sequence>
<evidence type="ECO:0000313" key="2">
    <source>
        <dbReference type="EMBL" id="NGO49495.1"/>
    </source>
</evidence>
<evidence type="ECO:0000256" key="1">
    <source>
        <dbReference type="SAM" id="MobiDB-lite"/>
    </source>
</evidence>